<evidence type="ECO:0000256" key="2">
    <source>
        <dbReference type="SAM" id="MobiDB-lite"/>
    </source>
</evidence>
<keyword evidence="1" id="KW-0175">Coiled coil</keyword>
<proteinExistence type="predicted"/>
<keyword evidence="4" id="KW-1185">Reference proteome</keyword>
<gene>
    <name evidence="3" type="ORF">NHP190003_16370</name>
</gene>
<organism evidence="3 4">
    <name type="scientific">Helicobacter gastrocanis</name>
    <dbReference type="NCBI Taxonomy" id="2849641"/>
    <lineage>
        <taxon>Bacteria</taxon>
        <taxon>Pseudomonadati</taxon>
        <taxon>Campylobacterota</taxon>
        <taxon>Epsilonproteobacteria</taxon>
        <taxon>Campylobacterales</taxon>
        <taxon>Helicobacteraceae</taxon>
        <taxon>Helicobacter</taxon>
    </lineage>
</organism>
<evidence type="ECO:0000256" key="1">
    <source>
        <dbReference type="SAM" id="Coils"/>
    </source>
</evidence>
<feature type="coiled-coil region" evidence="1">
    <location>
        <begin position="195"/>
        <end position="278"/>
    </location>
</feature>
<dbReference type="EMBL" id="AP024818">
    <property type="protein sequence ID" value="BCZ18355.1"/>
    <property type="molecule type" value="Genomic_DNA"/>
</dbReference>
<feature type="coiled-coil region" evidence="1">
    <location>
        <begin position="336"/>
        <end position="367"/>
    </location>
</feature>
<feature type="coiled-coil region" evidence="1">
    <location>
        <begin position="565"/>
        <end position="596"/>
    </location>
</feature>
<reference evidence="3 4" key="1">
    <citation type="submission" date="2021-07" db="EMBL/GenBank/DDBJ databases">
        <title>Novel Helicobacter sp. Isolated from a dog.</title>
        <authorList>
            <person name="Rimbara E."/>
            <person name="Suzuki M."/>
        </authorList>
    </citation>
    <scope>NUCLEOTIDE SEQUENCE [LARGE SCALE GENOMIC DNA]</scope>
    <source>
        <strain evidence="4">NHP19-003</strain>
        <plasmid evidence="3 4">pNHP190003_4</plasmid>
    </source>
</reference>
<evidence type="ECO:0000313" key="3">
    <source>
        <dbReference type="EMBL" id="BCZ18355.1"/>
    </source>
</evidence>
<keyword evidence="3" id="KW-0614">Plasmid</keyword>
<name>A0ABN6I9W4_9HELI</name>
<protein>
    <submittedName>
        <fullName evidence="3">Double-stranded DNA repair protein Rad50</fullName>
    </submittedName>
</protein>
<dbReference type="Proteomes" id="UP000826775">
    <property type="component" value="Plasmid pNHP190003_4"/>
</dbReference>
<sequence length="918" mass="104601">MGDIASINFKPTKLSIQEKHNDRSVKPSYVLKSGGLGIECNRDAKEARALRDSLIEQAKINYKRYCNQPFKAKASRYLWSAVVNLKNTSTMQELETLANHFKTKYHFQCYQIAIHRDEGHIDDEGKEQINHHAHLEFVTLDENTGKSMFRKGLITNAVLGQMQQEVADILNMQRGVEKRISGAKRIEPRAYGRLMEQEKAKRIELENNNINLQNDNNSLAKEVTVYKEQLENLKTNAENTQTELNTLEQEKADLEQANTTLTQENQELKDDNTELETTLIDLVTIFAPQDKQNKKLTIKEAKPLLESVRKQMIAINQGLGDLKLFTQEDYKSLRALKDEGLSIADLKKRITQIEQEAKERYQALQEQYKDHLSPKQITEQYKDYLSPQQVENKITATKALYDGYLSPEQVQELKQEHAQELEMKEQSHTKVLETKDTEHTKALQEKQKEIDALKNENTQKDESINGLKDQITKHTQEFDKMKPELATLKTTNQQLQQENLKLKPVYLTKEQIKARRLAERQELMGKGCPKEVFRELNALDNEKLTQAQLDERILNIWLKYAPSYIESLENTNTSLEQETQALKAELKTAKAEAKSQAHIKTFEKEAVNLIREYVSPVTAGVVAHIQASGEKITEIHQQCQEEMIQQASTCALLNEEMLAGKHTAINAIARLFGKGVKKEYKLDYDPIKAKTGYRELNRREQAIKKDLANTLTKHSQAVQAINNQACQVILEAVESVKNEITKLATEFKSSAEYGAELNQAKGQIDSLERDRERLQGEVTKLKQEKETNKQEIEKAKANNDAFKKKGAENTRLKSELQTTKSTLQTTQKDLETTKAELETTKAQLESEQNDLGALGTLESNIHATIAQISKTSPKVAQALEIKASNALNDLASLRDELPKILEQAIQEQEQKGDGGYHR</sequence>
<feature type="coiled-coil region" evidence="1">
    <location>
        <begin position="436"/>
        <end position="470"/>
    </location>
</feature>
<accession>A0ABN6I9W4</accession>
<evidence type="ECO:0000313" key="4">
    <source>
        <dbReference type="Proteomes" id="UP000826775"/>
    </source>
</evidence>
<dbReference type="RefSeq" id="WP_260320725.1">
    <property type="nucleotide sequence ID" value="NZ_AP024818.1"/>
</dbReference>
<feature type="region of interest" description="Disordered" evidence="2">
    <location>
        <begin position="803"/>
        <end position="822"/>
    </location>
</feature>
<geneLocation type="plasmid" evidence="3 4">
    <name>pNHP190003_4</name>
</geneLocation>
<feature type="compositionally biased region" description="Basic and acidic residues" evidence="2">
    <location>
        <begin position="803"/>
        <end position="814"/>
    </location>
</feature>